<dbReference type="InterPro" id="IPR037523">
    <property type="entry name" value="VOC_core"/>
</dbReference>
<proteinExistence type="predicted"/>
<dbReference type="GO" id="GO:0004493">
    <property type="term" value="F:methylmalonyl-CoA epimerase activity"/>
    <property type="evidence" value="ECO:0007669"/>
    <property type="project" value="TreeGrafter"/>
</dbReference>
<dbReference type="SUPFAM" id="SSF54593">
    <property type="entry name" value="Glyoxalase/Bleomycin resistance protein/Dihydroxybiphenyl dioxygenase"/>
    <property type="match status" value="1"/>
</dbReference>
<reference evidence="3" key="2">
    <citation type="submission" date="2020-09" db="EMBL/GenBank/DDBJ databases">
        <authorList>
            <person name="Sun Q."/>
            <person name="Kim S."/>
        </authorList>
    </citation>
    <scope>NUCLEOTIDE SEQUENCE</scope>
    <source>
        <strain evidence="3">KCTC 32437</strain>
    </source>
</reference>
<dbReference type="GO" id="GO:0046491">
    <property type="term" value="P:L-methylmalonyl-CoA metabolic process"/>
    <property type="evidence" value="ECO:0007669"/>
    <property type="project" value="TreeGrafter"/>
</dbReference>
<dbReference type="AlphaFoldDB" id="A0A918S8D5"/>
<protein>
    <recommendedName>
        <fullName evidence="2">VOC domain-containing protein</fullName>
    </recommendedName>
</protein>
<feature type="domain" description="VOC" evidence="2">
    <location>
        <begin position="9"/>
        <end position="134"/>
    </location>
</feature>
<dbReference type="Pfam" id="PF00903">
    <property type="entry name" value="Glyoxalase"/>
    <property type="match status" value="1"/>
</dbReference>
<dbReference type="Proteomes" id="UP000646579">
    <property type="component" value="Unassembled WGS sequence"/>
</dbReference>
<evidence type="ECO:0000259" key="2">
    <source>
        <dbReference type="PROSITE" id="PS51819"/>
    </source>
</evidence>
<sequence>MMTNNDLVGFEHIGMTVADLDRTVAFYCDLLGLELVLRKPQATGELGFFDAGGGMLEVIAPSDGAARAEDVPNGRSGMRHLTLSYTSINAVLDRLRDAGVEIIEEAREAYNQEMLQRVAFVRDPDGIIVELAERTPGRPTRQA</sequence>
<dbReference type="Gene3D" id="3.10.180.10">
    <property type="entry name" value="2,3-Dihydroxybiphenyl 1,2-Dioxygenase, domain 1"/>
    <property type="match status" value="1"/>
</dbReference>
<dbReference type="PANTHER" id="PTHR43048:SF3">
    <property type="entry name" value="METHYLMALONYL-COA EPIMERASE, MITOCHONDRIAL"/>
    <property type="match status" value="1"/>
</dbReference>
<gene>
    <name evidence="3" type="ORF">GCM10007989_25720</name>
</gene>
<keyword evidence="1" id="KW-0479">Metal-binding</keyword>
<name>A0A918S8D5_9HYPH</name>
<dbReference type="PANTHER" id="PTHR43048">
    <property type="entry name" value="METHYLMALONYL-COA EPIMERASE"/>
    <property type="match status" value="1"/>
</dbReference>
<accession>A0A918S8D5</accession>
<dbReference type="PROSITE" id="PS51819">
    <property type="entry name" value="VOC"/>
    <property type="match status" value="1"/>
</dbReference>
<evidence type="ECO:0000256" key="1">
    <source>
        <dbReference type="ARBA" id="ARBA00022723"/>
    </source>
</evidence>
<dbReference type="GO" id="GO:0046872">
    <property type="term" value="F:metal ion binding"/>
    <property type="evidence" value="ECO:0007669"/>
    <property type="project" value="UniProtKB-KW"/>
</dbReference>
<dbReference type="EMBL" id="BMZE01000003">
    <property type="protein sequence ID" value="GHA29023.1"/>
    <property type="molecule type" value="Genomic_DNA"/>
</dbReference>
<dbReference type="InterPro" id="IPR029068">
    <property type="entry name" value="Glyas_Bleomycin-R_OHBP_Dase"/>
</dbReference>
<organism evidence="3 4">
    <name type="scientific">Devosia pacifica</name>
    <dbReference type="NCBI Taxonomy" id="1335967"/>
    <lineage>
        <taxon>Bacteria</taxon>
        <taxon>Pseudomonadati</taxon>
        <taxon>Pseudomonadota</taxon>
        <taxon>Alphaproteobacteria</taxon>
        <taxon>Hyphomicrobiales</taxon>
        <taxon>Devosiaceae</taxon>
        <taxon>Devosia</taxon>
    </lineage>
</organism>
<reference evidence="3" key="1">
    <citation type="journal article" date="2014" name="Int. J. Syst. Evol. Microbiol.">
        <title>Complete genome sequence of Corynebacterium casei LMG S-19264T (=DSM 44701T), isolated from a smear-ripened cheese.</title>
        <authorList>
            <consortium name="US DOE Joint Genome Institute (JGI-PGF)"/>
            <person name="Walter F."/>
            <person name="Albersmeier A."/>
            <person name="Kalinowski J."/>
            <person name="Ruckert C."/>
        </authorList>
    </citation>
    <scope>NUCLEOTIDE SEQUENCE</scope>
    <source>
        <strain evidence="3">KCTC 32437</strain>
    </source>
</reference>
<comment type="caution">
    <text evidence="3">The sequence shown here is derived from an EMBL/GenBank/DDBJ whole genome shotgun (WGS) entry which is preliminary data.</text>
</comment>
<evidence type="ECO:0000313" key="3">
    <source>
        <dbReference type="EMBL" id="GHA29023.1"/>
    </source>
</evidence>
<evidence type="ECO:0000313" key="4">
    <source>
        <dbReference type="Proteomes" id="UP000646579"/>
    </source>
</evidence>
<dbReference type="InterPro" id="IPR004360">
    <property type="entry name" value="Glyas_Fos-R_dOase_dom"/>
</dbReference>
<dbReference type="InterPro" id="IPR051785">
    <property type="entry name" value="MMCE/EMCE_epimerase"/>
</dbReference>
<keyword evidence="4" id="KW-1185">Reference proteome</keyword>